<feature type="region of interest" description="Disordered" evidence="1">
    <location>
        <begin position="533"/>
        <end position="561"/>
    </location>
</feature>
<feature type="region of interest" description="Disordered" evidence="1">
    <location>
        <begin position="467"/>
        <end position="487"/>
    </location>
</feature>
<gene>
    <name evidence="2" type="ORF">CEPIT_LOCUS19444</name>
</gene>
<dbReference type="EMBL" id="CAMAPF010000180">
    <property type="protein sequence ID" value="CAH9111202.1"/>
    <property type="molecule type" value="Genomic_DNA"/>
</dbReference>
<dbReference type="Pfam" id="PF14223">
    <property type="entry name" value="Retrotran_gag_2"/>
    <property type="match status" value="1"/>
</dbReference>
<name>A0AAV0E1J6_9ASTE</name>
<dbReference type="AlphaFoldDB" id="A0AAV0E1J6"/>
<dbReference type="Proteomes" id="UP001152523">
    <property type="component" value="Unassembled WGS sequence"/>
</dbReference>
<feature type="compositionally biased region" description="Basic residues" evidence="1">
    <location>
        <begin position="427"/>
        <end position="438"/>
    </location>
</feature>
<sequence length="561" mass="59535">MSHDTSASGIPTAAGSSTSAPASFSSAVANSTSMAPSSSIPVQPFSSSSLDFSSPSVRRFGSMHDPPILPSLDSYRMFGMPTPFTWNPATIVPSLPPMTAPIGPPPVLIGSSSSQSLPLLSTSQPGPSSSSLPTFTGVTFSGQPGTSPLLPHQSVLTPGFSTASSFLGSLASQLTFSTPNVTNIVTTRLKAVEDYLPWRTQFESFLVSHSLLGILDGSVLAPPQLITDVHQREVPNPEYHYWLKIDQTVRSWLFATLSRDILMEVYDLKFSARIWESLETRFMSACLARSIELKRQLSHIKKKESQTIDQYLLEVKLLADNLNSINSPVSNRDVIEYTINGLGPDYESLISIISYIPGIATIESLRPVLLAQEQRNQFLRSQDPAPAHQAFAAAPAVAAVPAGQNRGGAAPVARGQGGRAPAGRGYRGGRGRGQRGRGRGYGVQFHHQQAVYGHQQPPLLPLPPFGQYGSPRAQAPAGNPGFPSGDNSHFPQPPVICQICFSPGHSALTCSRFVGPSAPALAALPSGESNSAVWYPDSGASAHMTPHEGQSDGGASSSGFQ</sequence>
<accession>A0AAV0E1J6</accession>
<proteinExistence type="predicted"/>
<feature type="region of interest" description="Disordered" evidence="1">
    <location>
        <begin position="1"/>
        <end position="47"/>
    </location>
</feature>
<evidence type="ECO:0000256" key="1">
    <source>
        <dbReference type="SAM" id="MobiDB-lite"/>
    </source>
</evidence>
<protein>
    <recommendedName>
        <fullName evidence="4">Retrotransposon gag domain-containing protein</fullName>
    </recommendedName>
</protein>
<feature type="compositionally biased region" description="Low complexity" evidence="1">
    <location>
        <begin position="405"/>
        <end position="414"/>
    </location>
</feature>
<organism evidence="2 3">
    <name type="scientific">Cuscuta epithymum</name>
    <dbReference type="NCBI Taxonomy" id="186058"/>
    <lineage>
        <taxon>Eukaryota</taxon>
        <taxon>Viridiplantae</taxon>
        <taxon>Streptophyta</taxon>
        <taxon>Embryophyta</taxon>
        <taxon>Tracheophyta</taxon>
        <taxon>Spermatophyta</taxon>
        <taxon>Magnoliopsida</taxon>
        <taxon>eudicotyledons</taxon>
        <taxon>Gunneridae</taxon>
        <taxon>Pentapetalae</taxon>
        <taxon>asterids</taxon>
        <taxon>lamiids</taxon>
        <taxon>Solanales</taxon>
        <taxon>Convolvulaceae</taxon>
        <taxon>Cuscuteae</taxon>
        <taxon>Cuscuta</taxon>
        <taxon>Cuscuta subgen. Cuscuta</taxon>
    </lineage>
</organism>
<keyword evidence="3" id="KW-1185">Reference proteome</keyword>
<reference evidence="2" key="1">
    <citation type="submission" date="2022-07" db="EMBL/GenBank/DDBJ databases">
        <authorList>
            <person name="Macas J."/>
            <person name="Novak P."/>
            <person name="Neumann P."/>
        </authorList>
    </citation>
    <scope>NUCLEOTIDE SEQUENCE</scope>
</reference>
<feature type="region of interest" description="Disordered" evidence="1">
    <location>
        <begin position="405"/>
        <end position="439"/>
    </location>
</feature>
<dbReference type="PANTHER" id="PTHR47481:SF42">
    <property type="entry name" value="RHO GTPASE-ACTIVATING PROTEIN GACK-LIKE"/>
    <property type="match status" value="1"/>
</dbReference>
<dbReference type="PANTHER" id="PTHR47481">
    <property type="match status" value="1"/>
</dbReference>
<evidence type="ECO:0000313" key="3">
    <source>
        <dbReference type="Proteomes" id="UP001152523"/>
    </source>
</evidence>
<evidence type="ECO:0008006" key="4">
    <source>
        <dbReference type="Google" id="ProtNLM"/>
    </source>
</evidence>
<evidence type="ECO:0000313" key="2">
    <source>
        <dbReference type="EMBL" id="CAH9111202.1"/>
    </source>
</evidence>
<comment type="caution">
    <text evidence="2">The sequence shown here is derived from an EMBL/GenBank/DDBJ whole genome shotgun (WGS) entry which is preliminary data.</text>
</comment>
<feature type="compositionally biased region" description="Gly residues" evidence="1">
    <location>
        <begin position="415"/>
        <end position="426"/>
    </location>
</feature>